<sequence length="269" mass="28527">MSKSVVVTGVGSGIGRAILKKLVDDGYFAVGIENNSDLAKSAADQFGKSALIINEDLCKEGVFESAAKEASKVSPLTAWVNNAGIALGGNLHDPNQKEVQRLFDVNLMGVYWGCSAAIKSFIQNKISGSIVNISSIHGRSAFNGWAAYDAAKGGVDALTRYISVEYGPLGIRSNAIAPGAIRTEMLSKVISESEDPAKTELDMALIHALERLGEPSEIAEVAAFLLSEKASFLTGQSIAVDGGATARCYRYDSTEDILQIKKTFSNNSK</sequence>
<dbReference type="PRINTS" id="PR00081">
    <property type="entry name" value="GDHRDH"/>
</dbReference>
<dbReference type="PRINTS" id="PR00080">
    <property type="entry name" value="SDRFAMILY"/>
</dbReference>
<gene>
    <name evidence="2" type="ORF">UFOPK2928_00174</name>
</gene>
<reference evidence="2" key="1">
    <citation type="submission" date="2020-05" db="EMBL/GenBank/DDBJ databases">
        <authorList>
            <person name="Chiriac C."/>
            <person name="Salcher M."/>
            <person name="Ghai R."/>
            <person name="Kavagutti S V."/>
        </authorList>
    </citation>
    <scope>NUCLEOTIDE SEQUENCE</scope>
</reference>
<accession>A0A6J6VLJ4</accession>
<dbReference type="Pfam" id="PF13561">
    <property type="entry name" value="adh_short_C2"/>
    <property type="match status" value="1"/>
</dbReference>
<dbReference type="InterPro" id="IPR002347">
    <property type="entry name" value="SDR_fam"/>
</dbReference>
<evidence type="ECO:0000313" key="2">
    <source>
        <dbReference type="EMBL" id="CAB4771307.1"/>
    </source>
</evidence>
<protein>
    <submittedName>
        <fullName evidence="2">Unannotated protein</fullName>
    </submittedName>
</protein>
<organism evidence="2">
    <name type="scientific">freshwater metagenome</name>
    <dbReference type="NCBI Taxonomy" id="449393"/>
    <lineage>
        <taxon>unclassified sequences</taxon>
        <taxon>metagenomes</taxon>
        <taxon>ecological metagenomes</taxon>
    </lineage>
</organism>
<name>A0A6J6VLJ4_9ZZZZ</name>
<evidence type="ECO:0000256" key="1">
    <source>
        <dbReference type="ARBA" id="ARBA00006484"/>
    </source>
</evidence>
<dbReference type="CDD" id="cd05233">
    <property type="entry name" value="SDR_c"/>
    <property type="match status" value="1"/>
</dbReference>
<dbReference type="InterPro" id="IPR036291">
    <property type="entry name" value="NAD(P)-bd_dom_sf"/>
</dbReference>
<dbReference type="FunFam" id="3.40.50.720:FF:000084">
    <property type="entry name" value="Short-chain dehydrogenase reductase"/>
    <property type="match status" value="1"/>
</dbReference>
<proteinExistence type="inferred from homology"/>
<dbReference type="Gene3D" id="3.40.50.720">
    <property type="entry name" value="NAD(P)-binding Rossmann-like Domain"/>
    <property type="match status" value="1"/>
</dbReference>
<dbReference type="PANTHER" id="PTHR42760">
    <property type="entry name" value="SHORT-CHAIN DEHYDROGENASES/REDUCTASES FAMILY MEMBER"/>
    <property type="match status" value="1"/>
</dbReference>
<dbReference type="EMBL" id="CAEZZY010000009">
    <property type="protein sequence ID" value="CAB4771307.1"/>
    <property type="molecule type" value="Genomic_DNA"/>
</dbReference>
<comment type="similarity">
    <text evidence="1">Belongs to the short-chain dehydrogenases/reductases (SDR) family.</text>
</comment>
<dbReference type="AlphaFoldDB" id="A0A6J6VLJ4"/>
<dbReference type="SUPFAM" id="SSF51735">
    <property type="entry name" value="NAD(P)-binding Rossmann-fold domains"/>
    <property type="match status" value="1"/>
</dbReference>
<dbReference type="GO" id="GO:0016616">
    <property type="term" value="F:oxidoreductase activity, acting on the CH-OH group of donors, NAD or NADP as acceptor"/>
    <property type="evidence" value="ECO:0007669"/>
    <property type="project" value="TreeGrafter"/>
</dbReference>